<sequence>MYSVPTGQLAAYPASRANLAGQGLRGALTRLLDLIRLLAAADHARQTKPTTTIQHHHHLNKQHQTRCLLLRSTTSLSMSTTTVVGTGLHSSVVSPNWQPKMTMSTTVDNKASPLDKFPLFDDETSASGSPATTDQNNLNSNPPFSHPFSAQSLRYTQPARWPARKQAALSIGSKQRPRKSISEAIGGFRNRGTSVSVNAQELAEALKAPVSYRLIMLSMDFLIPK</sequence>
<dbReference type="EMBL" id="LGUA01001553">
    <property type="protein sequence ID" value="OAX78394.1"/>
    <property type="molecule type" value="Genomic_DNA"/>
</dbReference>
<evidence type="ECO:0000256" key="1">
    <source>
        <dbReference type="SAM" id="MobiDB-lite"/>
    </source>
</evidence>
<organism evidence="2 3">
    <name type="scientific">Emergomyces africanus</name>
    <dbReference type="NCBI Taxonomy" id="1955775"/>
    <lineage>
        <taxon>Eukaryota</taxon>
        <taxon>Fungi</taxon>
        <taxon>Dikarya</taxon>
        <taxon>Ascomycota</taxon>
        <taxon>Pezizomycotina</taxon>
        <taxon>Eurotiomycetes</taxon>
        <taxon>Eurotiomycetidae</taxon>
        <taxon>Onygenales</taxon>
        <taxon>Ajellomycetaceae</taxon>
        <taxon>Emergomyces</taxon>
    </lineage>
</organism>
<evidence type="ECO:0000313" key="2">
    <source>
        <dbReference type="EMBL" id="OAX78394.1"/>
    </source>
</evidence>
<dbReference type="Proteomes" id="UP000091918">
    <property type="component" value="Unassembled WGS sequence"/>
</dbReference>
<protein>
    <submittedName>
        <fullName evidence="2">Uncharacterized protein</fullName>
    </submittedName>
</protein>
<dbReference type="STRING" id="1658172.A0A1B7NNK3"/>
<reference evidence="2 3" key="1">
    <citation type="submission" date="2015-07" db="EMBL/GenBank/DDBJ databases">
        <title>Emmonsia species relationships and genome sequence.</title>
        <authorList>
            <person name="Cuomo C.A."/>
            <person name="Schwartz I.S."/>
            <person name="Kenyon C."/>
            <person name="de Hoog G.S."/>
            <person name="Govender N.P."/>
            <person name="Botha A."/>
            <person name="Moreno L."/>
            <person name="de Vries M."/>
            <person name="Munoz J.F."/>
            <person name="Stielow J.B."/>
        </authorList>
    </citation>
    <scope>NUCLEOTIDE SEQUENCE [LARGE SCALE GENOMIC DNA]</scope>
    <source>
        <strain evidence="2 3">CBS 136260</strain>
    </source>
</reference>
<name>A0A1B7NNK3_9EURO</name>
<feature type="compositionally biased region" description="Polar residues" evidence="1">
    <location>
        <begin position="125"/>
        <end position="149"/>
    </location>
</feature>
<keyword evidence="3" id="KW-1185">Reference proteome</keyword>
<gene>
    <name evidence="2" type="ORF">ACJ72_07301</name>
</gene>
<feature type="region of interest" description="Disordered" evidence="1">
    <location>
        <begin position="107"/>
        <end position="149"/>
    </location>
</feature>
<dbReference type="OrthoDB" id="1588579at2759"/>
<accession>A0A1B7NNK3</accession>
<proteinExistence type="predicted"/>
<dbReference type="AlphaFoldDB" id="A0A1B7NNK3"/>
<comment type="caution">
    <text evidence="2">The sequence shown here is derived from an EMBL/GenBank/DDBJ whole genome shotgun (WGS) entry which is preliminary data.</text>
</comment>
<evidence type="ECO:0000313" key="3">
    <source>
        <dbReference type="Proteomes" id="UP000091918"/>
    </source>
</evidence>